<reference evidence="6" key="1">
    <citation type="submission" date="2016-10" db="EMBL/GenBank/DDBJ databases">
        <authorList>
            <person name="Varghese N."/>
            <person name="Submissions S."/>
        </authorList>
    </citation>
    <scope>NUCLEOTIDE SEQUENCE [LARGE SCALE GENOMIC DNA]</scope>
    <source>
        <strain evidence="6">CGMCC 4.3568</strain>
    </source>
</reference>
<evidence type="ECO:0000259" key="4">
    <source>
        <dbReference type="Pfam" id="PF00440"/>
    </source>
</evidence>
<evidence type="ECO:0000256" key="2">
    <source>
        <dbReference type="ARBA" id="ARBA00023125"/>
    </source>
</evidence>
<dbReference type="InterPro" id="IPR050109">
    <property type="entry name" value="HTH-type_TetR-like_transc_reg"/>
</dbReference>
<dbReference type="SUPFAM" id="SSF46689">
    <property type="entry name" value="Homeodomain-like"/>
    <property type="match status" value="1"/>
</dbReference>
<dbReference type="InterPro" id="IPR009057">
    <property type="entry name" value="Homeodomain-like_sf"/>
</dbReference>
<dbReference type="Pfam" id="PF00440">
    <property type="entry name" value="TetR_N"/>
    <property type="match status" value="1"/>
</dbReference>
<protein>
    <submittedName>
        <fullName evidence="5">Transcriptional regulator, TetR family</fullName>
    </submittedName>
</protein>
<evidence type="ECO:0000313" key="6">
    <source>
        <dbReference type="Proteomes" id="UP000243799"/>
    </source>
</evidence>
<keyword evidence="3" id="KW-0804">Transcription</keyword>
<evidence type="ECO:0000256" key="1">
    <source>
        <dbReference type="ARBA" id="ARBA00023015"/>
    </source>
</evidence>
<evidence type="ECO:0000313" key="5">
    <source>
        <dbReference type="EMBL" id="SFB48756.1"/>
    </source>
</evidence>
<dbReference type="Gene3D" id="1.10.357.10">
    <property type="entry name" value="Tetracycline Repressor, domain 2"/>
    <property type="match status" value="1"/>
</dbReference>
<dbReference type="STRING" id="490629.SAMN05216266_113210"/>
<dbReference type="GO" id="GO:0003700">
    <property type="term" value="F:DNA-binding transcription factor activity"/>
    <property type="evidence" value="ECO:0007669"/>
    <property type="project" value="TreeGrafter"/>
</dbReference>
<dbReference type="AlphaFoldDB" id="A0A1I1BGH7"/>
<name>A0A1I1BGH7_9PSEU</name>
<organism evidence="5 6">
    <name type="scientific">Amycolatopsis marina</name>
    <dbReference type="NCBI Taxonomy" id="490629"/>
    <lineage>
        <taxon>Bacteria</taxon>
        <taxon>Bacillati</taxon>
        <taxon>Actinomycetota</taxon>
        <taxon>Actinomycetes</taxon>
        <taxon>Pseudonocardiales</taxon>
        <taxon>Pseudonocardiaceae</taxon>
        <taxon>Amycolatopsis</taxon>
    </lineage>
</organism>
<dbReference type="SUPFAM" id="SSF48498">
    <property type="entry name" value="Tetracyclin repressor-like, C-terminal domain"/>
    <property type="match status" value="1"/>
</dbReference>
<dbReference type="EMBL" id="FOKG01000013">
    <property type="protein sequence ID" value="SFB48756.1"/>
    <property type="molecule type" value="Genomic_DNA"/>
</dbReference>
<dbReference type="OrthoDB" id="5181477at2"/>
<accession>A0A1I1BGH7</accession>
<dbReference type="PANTHER" id="PTHR30055">
    <property type="entry name" value="HTH-TYPE TRANSCRIPTIONAL REGULATOR RUTR"/>
    <property type="match status" value="1"/>
</dbReference>
<dbReference type="GO" id="GO:0000976">
    <property type="term" value="F:transcription cis-regulatory region binding"/>
    <property type="evidence" value="ECO:0007669"/>
    <property type="project" value="TreeGrafter"/>
</dbReference>
<proteinExistence type="predicted"/>
<keyword evidence="2" id="KW-0238">DNA-binding</keyword>
<feature type="domain" description="HTH tetR-type" evidence="4">
    <location>
        <begin position="34"/>
        <end position="75"/>
    </location>
</feature>
<keyword evidence="1" id="KW-0805">Transcription regulation</keyword>
<dbReference type="InterPro" id="IPR036271">
    <property type="entry name" value="Tet_transcr_reg_TetR-rel_C_sf"/>
</dbReference>
<keyword evidence="6" id="KW-1185">Reference proteome</keyword>
<dbReference type="Gene3D" id="1.10.10.60">
    <property type="entry name" value="Homeodomain-like"/>
    <property type="match status" value="1"/>
</dbReference>
<gene>
    <name evidence="5" type="ORF">SAMN05216266_113210</name>
</gene>
<dbReference type="PANTHER" id="PTHR30055:SF234">
    <property type="entry name" value="HTH-TYPE TRANSCRIPTIONAL REGULATOR BETI"/>
    <property type="match status" value="1"/>
</dbReference>
<evidence type="ECO:0000256" key="3">
    <source>
        <dbReference type="ARBA" id="ARBA00023163"/>
    </source>
</evidence>
<dbReference type="Proteomes" id="UP000243799">
    <property type="component" value="Unassembled WGS sequence"/>
</dbReference>
<dbReference type="InterPro" id="IPR001647">
    <property type="entry name" value="HTH_TetR"/>
</dbReference>
<sequence>MGMGPVDAYASVVLPGSPARRPLTNRQRALLADLEELFLAEGFVEFTLEDLAARMHCSKSTLYALAASKEQLAVRVVGHFFKGAAERIERRIDGVDDAAKLIETYLSGAAEELHRASPEFMRDVAAFAPARQAYELNSQAAAARIRAFIAKGVDDGAFRDVHAGLIAEMAGLIVEAIQTGVVGERAGVSDAEAFRALADVLLGGLAAD</sequence>